<keyword evidence="4" id="KW-0862">Zinc</keyword>
<feature type="domain" description="Metallo-beta-lactamase" evidence="5">
    <location>
        <begin position="12"/>
        <end position="198"/>
    </location>
</feature>
<evidence type="ECO:0000256" key="2">
    <source>
        <dbReference type="ARBA" id="ARBA00022723"/>
    </source>
</evidence>
<keyword evidence="2" id="KW-0479">Metal-binding</keyword>
<dbReference type="CDD" id="cd06262">
    <property type="entry name" value="metallo-hydrolase-like_MBL-fold"/>
    <property type="match status" value="1"/>
</dbReference>
<dbReference type="RefSeq" id="WP_092108056.1">
    <property type="nucleotide sequence ID" value="NZ_LT629739.1"/>
</dbReference>
<keyword evidence="3" id="KW-0378">Hydrolase</keyword>
<gene>
    <name evidence="6" type="ORF">SAMN04489751_3794</name>
</gene>
<evidence type="ECO:0000256" key="3">
    <source>
        <dbReference type="ARBA" id="ARBA00022801"/>
    </source>
</evidence>
<dbReference type="PANTHER" id="PTHR46233">
    <property type="entry name" value="HYDROXYACYLGLUTATHIONE HYDROLASE GLOC"/>
    <property type="match status" value="1"/>
</dbReference>
<proteinExistence type="predicted"/>
<dbReference type="STRING" id="629680.SAMN04489751_3794"/>
<accession>A0A1H1XPU0</accession>
<evidence type="ECO:0000256" key="1">
    <source>
        <dbReference type="ARBA" id="ARBA00001947"/>
    </source>
</evidence>
<sequence length="214" mass="22936">MDVFATRAEFLEVNCYAVRAEGHDDAIFVDSGFDCAPGLAEIVEEENLVPRAVFLTHGHPDHILGLTNVLSRWEMPVYLGAPDRYRLDRPAETLSPQFAPMLEPLVKDWTAPEVNALLDAQTVEVSGLTITAVAAPGHTEGSTLLRVQADGEEIIFTGDVVFAGAIGRVDLPGGDASAMAESLQAFTTLPDVPIYPGHGPGSRVGHELATNPFF</sequence>
<dbReference type="InterPro" id="IPR036866">
    <property type="entry name" value="RibonucZ/Hydroxyglut_hydro"/>
</dbReference>
<dbReference type="Pfam" id="PF00753">
    <property type="entry name" value="Lactamase_B"/>
    <property type="match status" value="1"/>
</dbReference>
<dbReference type="Proteomes" id="UP000199700">
    <property type="component" value="Chromosome"/>
</dbReference>
<comment type="cofactor">
    <cofactor evidence="1">
        <name>Zn(2+)</name>
        <dbReference type="ChEBI" id="CHEBI:29105"/>
    </cofactor>
</comment>
<dbReference type="PANTHER" id="PTHR46233:SF3">
    <property type="entry name" value="HYDROXYACYLGLUTATHIONE HYDROLASE GLOC"/>
    <property type="match status" value="1"/>
</dbReference>
<dbReference type="AlphaFoldDB" id="A0A1H1XPU0"/>
<dbReference type="EMBL" id="LT629739">
    <property type="protein sequence ID" value="SDT11071.1"/>
    <property type="molecule type" value="Genomic_DNA"/>
</dbReference>
<dbReference type="GO" id="GO:0016787">
    <property type="term" value="F:hydrolase activity"/>
    <property type="evidence" value="ECO:0007669"/>
    <property type="project" value="UniProtKB-KW"/>
</dbReference>
<dbReference type="GO" id="GO:0046872">
    <property type="term" value="F:metal ion binding"/>
    <property type="evidence" value="ECO:0007669"/>
    <property type="project" value="UniProtKB-KW"/>
</dbReference>
<evidence type="ECO:0000313" key="7">
    <source>
        <dbReference type="Proteomes" id="UP000199700"/>
    </source>
</evidence>
<dbReference type="InterPro" id="IPR051453">
    <property type="entry name" value="MBL_Glyoxalase_II"/>
</dbReference>
<protein>
    <submittedName>
        <fullName evidence="6">Glyoxylase, beta-lactamase superfamily II</fullName>
    </submittedName>
</protein>
<dbReference type="OrthoDB" id="2971563at2"/>
<dbReference type="Gene3D" id="3.60.15.10">
    <property type="entry name" value="Ribonuclease Z/Hydroxyacylglutathione hydrolase-like"/>
    <property type="match status" value="1"/>
</dbReference>
<name>A0A1H1XPU0_BRESA</name>
<dbReference type="InterPro" id="IPR001279">
    <property type="entry name" value="Metallo-B-lactamas"/>
</dbReference>
<reference evidence="6" key="1">
    <citation type="submission" date="2016-10" db="EMBL/GenBank/DDBJ databases">
        <authorList>
            <person name="Varghese N."/>
            <person name="Submissions S."/>
        </authorList>
    </citation>
    <scope>NUCLEOTIDE SEQUENCE [LARGE SCALE GENOMIC DNA]</scope>
    <source>
        <strain evidence="6">DSM 22082</strain>
    </source>
</reference>
<evidence type="ECO:0000256" key="4">
    <source>
        <dbReference type="ARBA" id="ARBA00022833"/>
    </source>
</evidence>
<dbReference type="SMART" id="SM00849">
    <property type="entry name" value="Lactamase_B"/>
    <property type="match status" value="1"/>
</dbReference>
<organism evidence="6 7">
    <name type="scientific">Brevibacterium sandarakinum</name>
    <dbReference type="NCBI Taxonomy" id="629680"/>
    <lineage>
        <taxon>Bacteria</taxon>
        <taxon>Bacillati</taxon>
        <taxon>Actinomycetota</taxon>
        <taxon>Actinomycetes</taxon>
        <taxon>Micrococcales</taxon>
        <taxon>Brevibacteriaceae</taxon>
        <taxon>Brevibacterium</taxon>
    </lineage>
</organism>
<dbReference type="SUPFAM" id="SSF56281">
    <property type="entry name" value="Metallo-hydrolase/oxidoreductase"/>
    <property type="match status" value="1"/>
</dbReference>
<evidence type="ECO:0000259" key="5">
    <source>
        <dbReference type="SMART" id="SM00849"/>
    </source>
</evidence>
<evidence type="ECO:0000313" key="6">
    <source>
        <dbReference type="EMBL" id="SDT11071.1"/>
    </source>
</evidence>
<keyword evidence="7" id="KW-1185">Reference proteome</keyword>